<organism evidence="3">
    <name type="scientific">freshwater metagenome</name>
    <dbReference type="NCBI Taxonomy" id="449393"/>
    <lineage>
        <taxon>unclassified sequences</taxon>
        <taxon>metagenomes</taxon>
        <taxon>ecological metagenomes</taxon>
    </lineage>
</organism>
<dbReference type="PANTHER" id="PTHR43459:SF1">
    <property type="entry name" value="EG:BACN32G11.4 PROTEIN"/>
    <property type="match status" value="1"/>
</dbReference>
<dbReference type="AlphaFoldDB" id="A0A6J6GL23"/>
<evidence type="ECO:0000313" key="3">
    <source>
        <dbReference type="EMBL" id="CAB4597538.1"/>
    </source>
</evidence>
<dbReference type="InterPro" id="IPR029045">
    <property type="entry name" value="ClpP/crotonase-like_dom_sf"/>
</dbReference>
<reference evidence="3" key="1">
    <citation type="submission" date="2020-05" db="EMBL/GenBank/DDBJ databases">
        <authorList>
            <person name="Chiriac C."/>
            <person name="Salcher M."/>
            <person name="Ghai R."/>
            <person name="Kavagutti S V."/>
        </authorList>
    </citation>
    <scope>NUCLEOTIDE SEQUENCE</scope>
</reference>
<dbReference type="Gene3D" id="3.90.226.10">
    <property type="entry name" value="2-enoyl-CoA Hydratase, Chain A, domain 1"/>
    <property type="match status" value="1"/>
</dbReference>
<comment type="similarity">
    <text evidence="1">Belongs to the enoyl-CoA hydratase/isomerase family.</text>
</comment>
<dbReference type="CDD" id="cd06558">
    <property type="entry name" value="crotonase-like"/>
    <property type="match status" value="1"/>
</dbReference>
<evidence type="ECO:0000256" key="1">
    <source>
        <dbReference type="ARBA" id="ARBA00005254"/>
    </source>
</evidence>
<sequence>METVDVQRNGGIVTITLNRPHKKNAANGTMWAELLATFREIGDSAADRAVVITGAGGEFCSGADLWAPGDGGPPKHQLAAMRHITDVALALHRLPQPVIAKVRGVAVGAGCNLALGCDLVVASTTARFSEIFAKRGLSLDFGGSWLLPRRIGLHRAKELAFFGDIIDAAEAERLGLVNRVVPDDELDAFVDGWAARLAAAPPIAVAMSKRMLDNAMNVTFEEALDDEGAAQTVNFGTRDTPEAIKAFMEKRPPVFEGR</sequence>
<dbReference type="PANTHER" id="PTHR43459">
    <property type="entry name" value="ENOYL-COA HYDRATASE"/>
    <property type="match status" value="1"/>
</dbReference>
<dbReference type="PROSITE" id="PS00166">
    <property type="entry name" value="ENOYL_COA_HYDRATASE"/>
    <property type="match status" value="1"/>
</dbReference>
<accession>A0A6J6GL23</accession>
<dbReference type="GO" id="GO:0016836">
    <property type="term" value="F:hydro-lyase activity"/>
    <property type="evidence" value="ECO:0007669"/>
    <property type="project" value="UniProtKB-ARBA"/>
</dbReference>
<dbReference type="InterPro" id="IPR001753">
    <property type="entry name" value="Enoyl-CoA_hydra/iso"/>
</dbReference>
<dbReference type="FunFam" id="1.10.12.10:FF:000001">
    <property type="entry name" value="Probable enoyl-CoA hydratase, mitochondrial"/>
    <property type="match status" value="1"/>
</dbReference>
<dbReference type="Gene3D" id="1.10.12.10">
    <property type="entry name" value="Lyase 2-enoyl-coa Hydratase, Chain A, domain 2"/>
    <property type="match status" value="1"/>
</dbReference>
<evidence type="ECO:0000256" key="2">
    <source>
        <dbReference type="ARBA" id="ARBA00023239"/>
    </source>
</evidence>
<dbReference type="EMBL" id="CAEZSR010000284">
    <property type="protein sequence ID" value="CAB4597538.1"/>
    <property type="molecule type" value="Genomic_DNA"/>
</dbReference>
<gene>
    <name evidence="3" type="ORF">UFOPK1493_04099</name>
</gene>
<dbReference type="SUPFAM" id="SSF52096">
    <property type="entry name" value="ClpP/crotonase"/>
    <property type="match status" value="1"/>
</dbReference>
<dbReference type="Pfam" id="PF00378">
    <property type="entry name" value="ECH_1"/>
    <property type="match status" value="1"/>
</dbReference>
<proteinExistence type="inferred from homology"/>
<dbReference type="InterPro" id="IPR018376">
    <property type="entry name" value="Enoyl-CoA_hyd/isom_CS"/>
</dbReference>
<keyword evidence="2" id="KW-0456">Lyase</keyword>
<protein>
    <submittedName>
        <fullName evidence="3">Unannotated protein</fullName>
    </submittedName>
</protein>
<dbReference type="InterPro" id="IPR014748">
    <property type="entry name" value="Enoyl-CoA_hydra_C"/>
</dbReference>
<name>A0A6J6GL23_9ZZZZ</name>